<dbReference type="RefSeq" id="WP_054583058.1">
    <property type="nucleotide sequence ID" value="NZ_LGUC01000001.1"/>
</dbReference>
<name>A0A0P7H8Q2_9EURY</name>
<dbReference type="AlphaFoldDB" id="A0A0P7H8Q2"/>
<gene>
    <name evidence="1" type="ORF">SY89_00622</name>
</gene>
<evidence type="ECO:0000313" key="1">
    <source>
        <dbReference type="EMBL" id="KPN29902.1"/>
    </source>
</evidence>
<protein>
    <recommendedName>
        <fullName evidence="3">Methyltransferase domain-containing protein</fullName>
    </recommendedName>
</protein>
<proteinExistence type="predicted"/>
<dbReference type="InterPro" id="IPR029063">
    <property type="entry name" value="SAM-dependent_MTases_sf"/>
</dbReference>
<evidence type="ECO:0008006" key="3">
    <source>
        <dbReference type="Google" id="ProtNLM"/>
    </source>
</evidence>
<dbReference type="STRING" id="699431.SY89_00622"/>
<sequence length="278" mass="30004">MEHAHVRYLEAKRSVDDRALNRRVRDRLLDELPAAPEIVEFAAGTGVTVPRLIEWGVTGFDYRGTDRDPDLVQDARERRADDLAAAVGAVTPREHGFRAGDATVAFRVGDALAVDDGDADLVVAQAFADLVPLDELLDALDRALGPDGVAYLPITFDGATLFQPDHPADDRVAAAYHDRIAAEPGRDPRAGRHLLDRCRAADGDLLAAGASDWLVRPIGGAYPADEAFFLGRILEFVADALDGAGVDGASDWLATRREQLAAGKLTYVAHQYDLLYAP</sequence>
<dbReference type="EMBL" id="LGUC01000001">
    <property type="protein sequence ID" value="KPN29902.1"/>
    <property type="molecule type" value="Genomic_DNA"/>
</dbReference>
<dbReference type="OrthoDB" id="338984at2157"/>
<keyword evidence="2" id="KW-1185">Reference proteome</keyword>
<comment type="caution">
    <text evidence="1">The sequence shown here is derived from an EMBL/GenBank/DDBJ whole genome shotgun (WGS) entry which is preliminary data.</text>
</comment>
<reference evidence="2" key="1">
    <citation type="submission" date="2013-11" db="EMBL/GenBank/DDBJ databases">
        <authorList>
            <person name="Hoang H.T."/>
            <person name="Killian M.L."/>
            <person name="Madson D.M."/>
            <person name="Arruda P.H.E."/>
            <person name="Sun D."/>
            <person name="Schwartz K.J."/>
            <person name="Yoon K."/>
        </authorList>
    </citation>
    <scope>NUCLEOTIDE SEQUENCE [LARGE SCALE GENOMIC DNA]</scope>
    <source>
        <strain evidence="2">CDK2</strain>
    </source>
</reference>
<dbReference type="PATRIC" id="fig|699431.3.peg.641"/>
<evidence type="ECO:0000313" key="2">
    <source>
        <dbReference type="Proteomes" id="UP000050535"/>
    </source>
</evidence>
<dbReference type="Proteomes" id="UP000050535">
    <property type="component" value="Unassembled WGS sequence"/>
</dbReference>
<dbReference type="Gene3D" id="3.40.50.150">
    <property type="entry name" value="Vaccinia Virus protein VP39"/>
    <property type="match status" value="1"/>
</dbReference>
<accession>A0A0P7H8Q2</accession>
<organism evidence="1 2">
    <name type="scientific">Halolamina pelagica</name>
    <dbReference type="NCBI Taxonomy" id="699431"/>
    <lineage>
        <taxon>Archaea</taxon>
        <taxon>Methanobacteriati</taxon>
        <taxon>Methanobacteriota</taxon>
        <taxon>Stenosarchaea group</taxon>
        <taxon>Halobacteria</taxon>
        <taxon>Halobacteriales</taxon>
        <taxon>Haloferacaceae</taxon>
    </lineage>
</organism>
<dbReference type="SUPFAM" id="SSF53335">
    <property type="entry name" value="S-adenosyl-L-methionine-dependent methyltransferases"/>
    <property type="match status" value="1"/>
</dbReference>